<name>A0ABP8XZ41_9ACTN</name>
<feature type="chain" id="PRO_5046571334" evidence="1">
    <location>
        <begin position="26"/>
        <end position="456"/>
    </location>
</feature>
<sequence length="456" mass="48796">MRIHRRRGLTALATIASLASVSVLAAACGSDSDGESSGKVTITVEGWRPGDEQGTIDAVKKQAAAFTKEHPDIVVKPIEWEWNAETFSTQLAGNQLPTTFRVPFTDTKGLAERKQIADVTEYVDKLPYAEDFNPSVLAAAQGTDGKIYGLPTDVYGVGLHYNRDLFEKAGLDPDSPPTTWADVRADAKAIADKTGQAGYVQMSTNNTGGWMLTTLTYALGGRMESDDGTTATIDNDATAEGLQMLHDMRWTDESMGKNTSFEWGTVNEAFAAGKVGMYMSGSDVYNALVTTNQVNPDSYGLAVLPLSDSSDAGILGGGSVAAVSAKATPAEQEAAVLWNDFYRESKNYDPDVAVADAEVLKESDQPIGTPTLPIFDEATWQKVQDAIAPYVNVPRDQMTSFTDGVFDQSLIAEPPAHTQEVYAILDAAVQKVLTDENADIDALLADANEKAQALLG</sequence>
<feature type="signal peptide" evidence="1">
    <location>
        <begin position="1"/>
        <end position="25"/>
    </location>
</feature>
<dbReference type="PANTHER" id="PTHR43649:SF16">
    <property type="entry name" value="SUGAR-BINDING LIPOPROTEIN"/>
    <property type="match status" value="1"/>
</dbReference>
<dbReference type="InterPro" id="IPR050490">
    <property type="entry name" value="Bact_solute-bd_prot1"/>
</dbReference>
<organism evidence="2 3">
    <name type="scientific">Nocardioides conyzicola</name>
    <dbReference type="NCBI Taxonomy" id="1651781"/>
    <lineage>
        <taxon>Bacteria</taxon>
        <taxon>Bacillati</taxon>
        <taxon>Actinomycetota</taxon>
        <taxon>Actinomycetes</taxon>
        <taxon>Propionibacteriales</taxon>
        <taxon>Nocardioidaceae</taxon>
        <taxon>Nocardioides</taxon>
    </lineage>
</organism>
<accession>A0ABP8XZ41</accession>
<keyword evidence="1" id="KW-0732">Signal</keyword>
<protein>
    <submittedName>
        <fullName evidence="2">Extracellular solute-binding protein</fullName>
    </submittedName>
</protein>
<dbReference type="PANTHER" id="PTHR43649">
    <property type="entry name" value="ARABINOSE-BINDING PROTEIN-RELATED"/>
    <property type="match status" value="1"/>
</dbReference>
<dbReference type="InterPro" id="IPR006059">
    <property type="entry name" value="SBP"/>
</dbReference>
<evidence type="ECO:0000256" key="1">
    <source>
        <dbReference type="SAM" id="SignalP"/>
    </source>
</evidence>
<keyword evidence="3" id="KW-1185">Reference proteome</keyword>
<evidence type="ECO:0000313" key="2">
    <source>
        <dbReference type="EMBL" id="GAA4716715.1"/>
    </source>
</evidence>
<dbReference type="PROSITE" id="PS51257">
    <property type="entry name" value="PROKAR_LIPOPROTEIN"/>
    <property type="match status" value="1"/>
</dbReference>
<dbReference type="SUPFAM" id="SSF53850">
    <property type="entry name" value="Periplasmic binding protein-like II"/>
    <property type="match status" value="1"/>
</dbReference>
<comment type="caution">
    <text evidence="2">The sequence shown here is derived from an EMBL/GenBank/DDBJ whole genome shotgun (WGS) entry which is preliminary data.</text>
</comment>
<dbReference type="EMBL" id="BAABKM010000004">
    <property type="protein sequence ID" value="GAA4716715.1"/>
    <property type="molecule type" value="Genomic_DNA"/>
</dbReference>
<dbReference type="CDD" id="cd13585">
    <property type="entry name" value="PBP2_TMBP_like"/>
    <property type="match status" value="1"/>
</dbReference>
<dbReference type="Gene3D" id="3.40.190.10">
    <property type="entry name" value="Periplasmic binding protein-like II"/>
    <property type="match status" value="1"/>
</dbReference>
<reference evidence="3" key="1">
    <citation type="journal article" date="2019" name="Int. J. Syst. Evol. Microbiol.">
        <title>The Global Catalogue of Microorganisms (GCM) 10K type strain sequencing project: providing services to taxonomists for standard genome sequencing and annotation.</title>
        <authorList>
            <consortium name="The Broad Institute Genomics Platform"/>
            <consortium name="The Broad Institute Genome Sequencing Center for Infectious Disease"/>
            <person name="Wu L."/>
            <person name="Ma J."/>
        </authorList>
    </citation>
    <scope>NUCLEOTIDE SEQUENCE [LARGE SCALE GENOMIC DNA]</scope>
    <source>
        <strain evidence="3">JCM 18531</strain>
    </source>
</reference>
<dbReference type="RefSeq" id="WP_345523424.1">
    <property type="nucleotide sequence ID" value="NZ_BAABKM010000004.1"/>
</dbReference>
<evidence type="ECO:0000313" key="3">
    <source>
        <dbReference type="Proteomes" id="UP001499974"/>
    </source>
</evidence>
<proteinExistence type="predicted"/>
<dbReference type="Pfam" id="PF01547">
    <property type="entry name" value="SBP_bac_1"/>
    <property type="match status" value="1"/>
</dbReference>
<gene>
    <name evidence="2" type="ORF">GCM10023349_40610</name>
</gene>
<dbReference type="Proteomes" id="UP001499974">
    <property type="component" value="Unassembled WGS sequence"/>
</dbReference>